<dbReference type="Pfam" id="PF13237">
    <property type="entry name" value="Fer4_10"/>
    <property type="match status" value="1"/>
</dbReference>
<dbReference type="GO" id="GO:0051539">
    <property type="term" value="F:4 iron, 4 sulfur cluster binding"/>
    <property type="evidence" value="ECO:0007669"/>
    <property type="project" value="UniProtKB-KW"/>
</dbReference>
<dbReference type="Gene3D" id="3.30.70.20">
    <property type="match status" value="2"/>
</dbReference>
<dbReference type="PROSITE" id="PS00198">
    <property type="entry name" value="4FE4S_FER_1"/>
    <property type="match status" value="2"/>
</dbReference>
<dbReference type="PANTHER" id="PTHR43498:SF1">
    <property type="entry name" value="COB--COM HETERODISULFIDE REDUCTASE IRON-SULFUR SUBUNIT A"/>
    <property type="match status" value="1"/>
</dbReference>
<dbReference type="SUPFAM" id="SSF51971">
    <property type="entry name" value="Nucleotide-binding domain"/>
    <property type="match status" value="1"/>
</dbReference>
<name>A0A975GGZ4_9BACT</name>
<dbReference type="RefSeq" id="WP_207692431.1">
    <property type="nucleotide sequence ID" value="NZ_CP061799.1"/>
</dbReference>
<dbReference type="KEGG" id="dli:dnl_31780"/>
<accession>A0A975GGZ4</accession>
<keyword evidence="4" id="KW-0285">Flavoprotein</keyword>
<evidence type="ECO:0000256" key="6">
    <source>
        <dbReference type="ARBA" id="ARBA00022827"/>
    </source>
</evidence>
<feature type="domain" description="4Fe-4S ferredoxin-type" evidence="10">
    <location>
        <begin position="104"/>
        <end position="134"/>
    </location>
</feature>
<sequence length="1009" mass="110961">MSIKTNSIKRGSVVITGGGIGGMQAALDLAESGFKVHMIQRESSIGGTMAMLDKTFPTGDCSMCMISPKMVEVGRHPNIKIHTLAEVIKVTGEPGDFTVTIHEKARFVNPDLCTGCGACEKKCPKLVTSEFEQGLAKRKAIFTILPQAVPLTRVIDKDNCIYLTKGKCRACEKFCEVNAINFDDTDKEYNLQVGAIILSPGLDRYNPQVRGELGFGRWPNVVTSIQFERILSASGPFMGEIKRPSDERHPAKIAWIQCVGSRDKKNANPWCSSVCCMYATKQAVIAKEHDGSINPTIFYMEMRAFGKDFDKYVDRAKNQYGVTYRRAMVSDIKEQAGTGNLILRYSQANGTLVEEIFDMAVLSIGFEPHKEALEFAKTFGIESNIHRFAKTTAFEPVQTTRPGIFVTGTYQGPKDIPETVAQGSAVAGSSMALLGEARGTEITIPELPPETDVTETEPRIGVFVCHCGINIAHTVDVKKVADEMRTQPNVTYSDDLMYACAPDGQEKIKDLIKEHNLNRVIVASCTPRTHAPLFQDTIRDAGLNKYLFELADIREQCSWCHMGQNEAATKKASEIVKMNVAKARLLSPVQTDSVDVTPAALVIGGGIAGMTSALALADQGYQVHIVEKQEKLGGLANNVYKTLDNSDVQAFVKQRITDVQAHPRITTHLNTEIDNTGGFVGNFKTVLTTGETFLHGAIIIASGGMEYEPSEYSYKESQNIITQRELEKQIAQGLNPAQKHFLMIQCVGSREEPDNYCSRICCQDAIKNAIAIKEKSPEAQVTILYRDIRTYGLREDYYQKARELGVLFVRFETNKKPEVKVNSSRIQVKVFDYVINQEITFTPDMVILSTGLRPHPSTEKLGKQYKLTVNPDGYFLEAHVKLRPVDFPSEGLFVAGLAHAPKNIDETISQSLAAAGRAGVLLSHDKLGVSGIISKHNRDLCMSCLACFRVCPFGSPFIDEDGKISHNEVICTGCGICAGICPAKAFQVNSFRDDQIIAMIDAATENTIA</sequence>
<dbReference type="Proteomes" id="UP000663720">
    <property type="component" value="Chromosome"/>
</dbReference>
<feature type="domain" description="4Fe-4S ferredoxin-type" evidence="10">
    <location>
        <begin position="151"/>
        <end position="185"/>
    </location>
</feature>
<proteinExistence type="inferred from homology"/>
<evidence type="ECO:0000256" key="9">
    <source>
        <dbReference type="ARBA" id="ARBA00023014"/>
    </source>
</evidence>
<keyword evidence="8" id="KW-0408">Iron</keyword>
<protein>
    <submittedName>
        <fullName evidence="11">Ferredoxin:CoB-CoM heterodisulfide reductase, subunit A</fullName>
    </submittedName>
</protein>
<evidence type="ECO:0000256" key="7">
    <source>
        <dbReference type="ARBA" id="ARBA00023002"/>
    </source>
</evidence>
<evidence type="ECO:0000313" key="11">
    <source>
        <dbReference type="EMBL" id="QTA80865.1"/>
    </source>
</evidence>
<evidence type="ECO:0000313" key="12">
    <source>
        <dbReference type="Proteomes" id="UP000663720"/>
    </source>
</evidence>
<dbReference type="PRINTS" id="PR00368">
    <property type="entry name" value="FADPNR"/>
</dbReference>
<dbReference type="GO" id="GO:0046872">
    <property type="term" value="F:metal ion binding"/>
    <property type="evidence" value="ECO:0007669"/>
    <property type="project" value="UniProtKB-KW"/>
</dbReference>
<evidence type="ECO:0000256" key="5">
    <source>
        <dbReference type="ARBA" id="ARBA00022723"/>
    </source>
</evidence>
<keyword evidence="6" id="KW-0274">FAD</keyword>
<evidence type="ECO:0000256" key="4">
    <source>
        <dbReference type="ARBA" id="ARBA00022630"/>
    </source>
</evidence>
<evidence type="ECO:0000259" key="10">
    <source>
        <dbReference type="PROSITE" id="PS51379"/>
    </source>
</evidence>
<dbReference type="InterPro" id="IPR017900">
    <property type="entry name" value="4Fe4S_Fe_S_CS"/>
</dbReference>
<dbReference type="EMBL" id="CP061799">
    <property type="protein sequence ID" value="QTA80865.1"/>
    <property type="molecule type" value="Genomic_DNA"/>
</dbReference>
<evidence type="ECO:0000256" key="3">
    <source>
        <dbReference type="ARBA" id="ARBA00022485"/>
    </source>
</evidence>
<feature type="domain" description="4Fe-4S ferredoxin-type" evidence="10">
    <location>
        <begin position="932"/>
        <end position="961"/>
    </location>
</feature>
<keyword evidence="3" id="KW-0004">4Fe-4S</keyword>
<organism evidence="11 12">
    <name type="scientific">Desulfonema limicola</name>
    <dbReference type="NCBI Taxonomy" id="45656"/>
    <lineage>
        <taxon>Bacteria</taxon>
        <taxon>Pseudomonadati</taxon>
        <taxon>Thermodesulfobacteriota</taxon>
        <taxon>Desulfobacteria</taxon>
        <taxon>Desulfobacterales</taxon>
        <taxon>Desulfococcaceae</taxon>
        <taxon>Desulfonema</taxon>
    </lineage>
</organism>
<keyword evidence="12" id="KW-1185">Reference proteome</keyword>
<keyword evidence="9" id="KW-0411">Iron-sulfur</keyword>
<reference evidence="11" key="1">
    <citation type="journal article" date="2021" name="Microb. Physiol.">
        <title>Proteogenomic Insights into the Physiology of Marine, Sulfate-Reducing, Filamentous Desulfonema limicola and Desulfonema magnum.</title>
        <authorList>
            <person name="Schnaars V."/>
            <person name="Wohlbrand L."/>
            <person name="Scheve S."/>
            <person name="Hinrichs C."/>
            <person name="Reinhardt R."/>
            <person name="Rabus R."/>
        </authorList>
    </citation>
    <scope>NUCLEOTIDE SEQUENCE</scope>
    <source>
        <strain evidence="11">5ac10</strain>
    </source>
</reference>
<evidence type="ECO:0000256" key="8">
    <source>
        <dbReference type="ARBA" id="ARBA00023004"/>
    </source>
</evidence>
<gene>
    <name evidence="11" type="primary">hdrA1</name>
    <name evidence="11" type="ORF">dnl_31780</name>
</gene>
<comment type="similarity">
    <text evidence="2">Belongs to the HdrA family.</text>
</comment>
<dbReference type="SUPFAM" id="SSF54862">
    <property type="entry name" value="4Fe-4S ferredoxins"/>
    <property type="match status" value="1"/>
</dbReference>
<feature type="domain" description="4Fe-4S ferredoxin-type" evidence="10">
    <location>
        <begin position="962"/>
        <end position="991"/>
    </location>
</feature>
<dbReference type="Gene3D" id="3.50.50.60">
    <property type="entry name" value="FAD/NAD(P)-binding domain"/>
    <property type="match status" value="2"/>
</dbReference>
<dbReference type="Pfam" id="PF00037">
    <property type="entry name" value="Fer4"/>
    <property type="match status" value="1"/>
</dbReference>
<dbReference type="InterPro" id="IPR017896">
    <property type="entry name" value="4Fe4S_Fe-S-bd"/>
</dbReference>
<dbReference type="SUPFAM" id="SSF51905">
    <property type="entry name" value="FAD/NAD(P)-binding domain"/>
    <property type="match status" value="1"/>
</dbReference>
<keyword evidence="7" id="KW-0560">Oxidoreductase</keyword>
<dbReference type="PROSITE" id="PS51379">
    <property type="entry name" value="4FE4S_FER_2"/>
    <property type="match status" value="4"/>
</dbReference>
<evidence type="ECO:0000256" key="1">
    <source>
        <dbReference type="ARBA" id="ARBA00001974"/>
    </source>
</evidence>
<dbReference type="PANTHER" id="PTHR43498">
    <property type="entry name" value="FERREDOXIN:COB-COM HETERODISULFIDE REDUCTASE SUBUNIT A"/>
    <property type="match status" value="1"/>
</dbReference>
<dbReference type="Pfam" id="PF13450">
    <property type="entry name" value="NAD_binding_8"/>
    <property type="match status" value="1"/>
</dbReference>
<dbReference type="InterPro" id="IPR036188">
    <property type="entry name" value="FAD/NAD-bd_sf"/>
</dbReference>
<dbReference type="InterPro" id="IPR003953">
    <property type="entry name" value="FAD-dep_OxRdtase_2_FAD-bd"/>
</dbReference>
<dbReference type="AlphaFoldDB" id="A0A975GGZ4"/>
<dbReference type="Pfam" id="PF00890">
    <property type="entry name" value="FAD_binding_2"/>
    <property type="match status" value="1"/>
</dbReference>
<evidence type="ECO:0000256" key="2">
    <source>
        <dbReference type="ARBA" id="ARBA00006561"/>
    </source>
</evidence>
<keyword evidence="5" id="KW-0479">Metal-binding</keyword>
<comment type="cofactor">
    <cofactor evidence="1">
        <name>FAD</name>
        <dbReference type="ChEBI" id="CHEBI:57692"/>
    </cofactor>
</comment>
<dbReference type="GO" id="GO:0016491">
    <property type="term" value="F:oxidoreductase activity"/>
    <property type="evidence" value="ECO:0007669"/>
    <property type="project" value="UniProtKB-KW"/>
</dbReference>
<dbReference type="InterPro" id="IPR039650">
    <property type="entry name" value="HdrA-like"/>
</dbReference>